<dbReference type="KEGG" id="aor:AO090103000254"/>
<name>Q2TYG8_ASPOR</name>
<reference evidence="1 2" key="1">
    <citation type="journal article" date="2005" name="Nature">
        <title>Genome sequencing and analysis of Aspergillus oryzae.</title>
        <authorList>
            <person name="Machida M."/>
            <person name="Asai K."/>
            <person name="Sano M."/>
            <person name="Tanaka T."/>
            <person name="Kumagai T."/>
            <person name="Terai G."/>
            <person name="Kusumoto K."/>
            <person name="Arima T."/>
            <person name="Akita O."/>
            <person name="Kashiwagi Y."/>
            <person name="Abe K."/>
            <person name="Gomi K."/>
            <person name="Horiuchi H."/>
            <person name="Kitamoto K."/>
            <person name="Kobayashi T."/>
            <person name="Takeuchi M."/>
            <person name="Denning D.W."/>
            <person name="Galagan J.E."/>
            <person name="Nierman W.C."/>
            <person name="Yu J."/>
            <person name="Archer D.B."/>
            <person name="Bennett J.W."/>
            <person name="Bhatnagar D."/>
            <person name="Cleveland T.E."/>
            <person name="Fedorova N.D."/>
            <person name="Gotoh O."/>
            <person name="Horikawa H."/>
            <person name="Hosoyama A."/>
            <person name="Ichinomiya M."/>
            <person name="Igarashi R."/>
            <person name="Iwashita K."/>
            <person name="Juvvadi P.R."/>
            <person name="Kato M."/>
            <person name="Kato Y."/>
            <person name="Kin T."/>
            <person name="Kokubun A."/>
            <person name="Maeda H."/>
            <person name="Maeyama N."/>
            <person name="Maruyama J."/>
            <person name="Nagasaki H."/>
            <person name="Nakajima T."/>
            <person name="Oda K."/>
            <person name="Okada K."/>
            <person name="Paulsen I."/>
            <person name="Sakamoto K."/>
            <person name="Sawano T."/>
            <person name="Takahashi M."/>
            <person name="Takase K."/>
            <person name="Terabayashi Y."/>
            <person name="Wortman J."/>
            <person name="Yamada O."/>
            <person name="Yamagata Y."/>
            <person name="Anazawa H."/>
            <person name="Hata Y."/>
            <person name="Koide Y."/>
            <person name="Komori T."/>
            <person name="Koyama Y."/>
            <person name="Minetoki T."/>
            <person name="Suharnan S."/>
            <person name="Tanaka A."/>
            <person name="Isono K."/>
            <person name="Kuhara S."/>
            <person name="Ogasawara N."/>
            <person name="Kikuchi H."/>
        </authorList>
    </citation>
    <scope>NUCLEOTIDE SEQUENCE [LARGE SCALE GENOMIC DNA]</scope>
    <source>
        <strain evidence="2">ATCC 42149 / RIB 40</strain>
    </source>
</reference>
<dbReference type="Proteomes" id="UP000006564">
    <property type="component" value="Chromosome 8"/>
</dbReference>
<dbReference type="EMBL" id="AP007174">
    <property type="protein sequence ID" value="BAE65705.1"/>
    <property type="molecule type" value="Genomic_DNA"/>
</dbReference>
<protein>
    <submittedName>
        <fullName evidence="1">DNA, SC103</fullName>
    </submittedName>
</protein>
<dbReference type="VEuPathDB" id="FungiDB:AO090103000254"/>
<gene>
    <name evidence="1" type="ORF">AO090103000254</name>
</gene>
<organism evidence="1 2">
    <name type="scientific">Aspergillus oryzae (strain ATCC 42149 / RIB 40)</name>
    <name type="common">Yellow koji mold</name>
    <dbReference type="NCBI Taxonomy" id="510516"/>
    <lineage>
        <taxon>Eukaryota</taxon>
        <taxon>Fungi</taxon>
        <taxon>Dikarya</taxon>
        <taxon>Ascomycota</taxon>
        <taxon>Pezizomycotina</taxon>
        <taxon>Eurotiomycetes</taxon>
        <taxon>Eurotiomycetidae</taxon>
        <taxon>Eurotiales</taxon>
        <taxon>Aspergillaceae</taxon>
        <taxon>Aspergillus</taxon>
        <taxon>Aspergillus subgen. Circumdati</taxon>
    </lineage>
</organism>
<proteinExistence type="predicted"/>
<accession>Q2TYG8</accession>
<keyword evidence="2" id="KW-1185">Reference proteome</keyword>
<evidence type="ECO:0000313" key="2">
    <source>
        <dbReference type="Proteomes" id="UP000006564"/>
    </source>
</evidence>
<dbReference type="GeneID" id="5998960"/>
<dbReference type="HOGENOM" id="CLU_1992158_0_0_1"/>
<dbReference type="AlphaFoldDB" id="Q2TYG8"/>
<dbReference type="RefSeq" id="XP_023093878.1">
    <property type="nucleotide sequence ID" value="XM_023233369.1"/>
</dbReference>
<sequence>MAMPAYAEGGLYPSVEFLRGYMYPEWLHAVHDYAESTGESPCPSVASTTTSLLPYSRSGLLELALYNATVTNSNECSSMCYRRGVPPHNKTFQAMHAQRQHQIEPSMGGNNSVANFKRGERLILP</sequence>
<evidence type="ECO:0000313" key="1">
    <source>
        <dbReference type="EMBL" id="BAE65705.1"/>
    </source>
</evidence>
<dbReference type="EMBL" id="BA000056">
    <property type="protein sequence ID" value="BAE65705.1"/>
    <property type="molecule type" value="Genomic_DNA"/>
</dbReference>